<evidence type="ECO:0000256" key="7">
    <source>
        <dbReference type="ARBA" id="ARBA00022824"/>
    </source>
</evidence>
<keyword evidence="4 15" id="KW-0808">Transferase</keyword>
<evidence type="ECO:0000256" key="3">
    <source>
        <dbReference type="ARBA" id="ARBA00022676"/>
    </source>
</evidence>
<sequence>MKIAFLVLAHDQPAQCSRLADRLLAQGADVFIHADERAGSAFIERFNAHLQANKTQVTWAPRTTVEWGKWSMVRATLNGLQAIADSGSRPDYVYLISGADYPVRPLDELRAFLREHHGREFIESVNALENRWVTDGLQEERWRYRHWVSWRTHPWLFDKQWRLQRLLGLRREMPAGLKPHMGSQWWTLTWPTCEAILELARDTAIESFFRTTWVPDELFFQTAVRKVVDRQENIDSRHLTLYRFDVTGQPLVFHDDHAELLASQPYFFARKLSTRANQLRDHLDAAPGPDFQHVAGHYRTVALPLEEYDAHIEQRASGLPGVRRMLRPDPGNYGDLAWNRRPYVVVIGECANSLRATREHLDNIDGLVCHGELMAPGPLDLADTDTGRAGYQPGDSGLRDHSPVDFLADLINDAPDSHVAWLLRPGQVSIERHKHGKPTRTDLALMHAEDPNARLVFPDTDGTSTRDILQAARSHATPHIVLDLSAVGEISPEQALSRFINDHLPGCHTPESPR</sequence>
<keyword evidence="10" id="KW-0333">Golgi apparatus</keyword>
<keyword evidence="7" id="KW-0256">Endoplasmic reticulum</keyword>
<keyword evidence="16" id="KW-1185">Reference proteome</keyword>
<evidence type="ECO:0000256" key="5">
    <source>
        <dbReference type="ARBA" id="ARBA00022692"/>
    </source>
</evidence>
<keyword evidence="5" id="KW-0812">Transmembrane</keyword>
<evidence type="ECO:0000313" key="15">
    <source>
        <dbReference type="EMBL" id="KAA9133360.1"/>
    </source>
</evidence>
<keyword evidence="3 15" id="KW-0328">Glycosyltransferase</keyword>
<dbReference type="GO" id="GO:0046872">
    <property type="term" value="F:metal ion binding"/>
    <property type="evidence" value="ECO:0007669"/>
    <property type="project" value="UniProtKB-KW"/>
</dbReference>
<keyword evidence="8" id="KW-0735">Signal-anchor</keyword>
<evidence type="ECO:0000256" key="13">
    <source>
        <dbReference type="ARBA" id="ARBA00023180"/>
    </source>
</evidence>
<dbReference type="GO" id="GO:0050650">
    <property type="term" value="P:chondroitin sulfate proteoglycan biosynthetic process"/>
    <property type="evidence" value="ECO:0007669"/>
    <property type="project" value="TreeGrafter"/>
</dbReference>
<keyword evidence="11" id="KW-0472">Membrane</keyword>
<evidence type="ECO:0000256" key="2">
    <source>
        <dbReference type="ARBA" id="ARBA00004648"/>
    </source>
</evidence>
<dbReference type="AlphaFoldDB" id="A0A5N0TEF0"/>
<evidence type="ECO:0000256" key="9">
    <source>
        <dbReference type="ARBA" id="ARBA00022989"/>
    </source>
</evidence>
<dbReference type="EMBL" id="VYXP01000002">
    <property type="protein sequence ID" value="KAA9133360.1"/>
    <property type="molecule type" value="Genomic_DNA"/>
</dbReference>
<dbReference type="GO" id="GO:0030158">
    <property type="term" value="F:protein xylosyltransferase activity"/>
    <property type="evidence" value="ECO:0007669"/>
    <property type="project" value="InterPro"/>
</dbReference>
<name>A0A5N0TEF0_9GAMM</name>
<accession>A0A5N0TEF0</accession>
<comment type="caution">
    <text evidence="15">The sequence shown here is derived from an EMBL/GenBank/DDBJ whole genome shotgun (WGS) entry which is preliminary data.</text>
</comment>
<dbReference type="InterPro" id="IPR043538">
    <property type="entry name" value="XYLT"/>
</dbReference>
<evidence type="ECO:0000256" key="11">
    <source>
        <dbReference type="ARBA" id="ARBA00023136"/>
    </source>
</evidence>
<dbReference type="Pfam" id="PF02485">
    <property type="entry name" value="Branch"/>
    <property type="match status" value="1"/>
</dbReference>
<evidence type="ECO:0000256" key="12">
    <source>
        <dbReference type="ARBA" id="ARBA00023157"/>
    </source>
</evidence>
<proteinExistence type="predicted"/>
<evidence type="ECO:0000256" key="1">
    <source>
        <dbReference type="ARBA" id="ARBA00004323"/>
    </source>
</evidence>
<keyword evidence="13" id="KW-0325">Glycoprotein</keyword>
<keyword evidence="9" id="KW-1133">Transmembrane helix</keyword>
<evidence type="ECO:0000256" key="14">
    <source>
        <dbReference type="ARBA" id="ARBA00042865"/>
    </source>
</evidence>
<dbReference type="InterPro" id="IPR003406">
    <property type="entry name" value="Glyco_trans_14"/>
</dbReference>
<dbReference type="PANTHER" id="PTHR46025:SF3">
    <property type="entry name" value="XYLOSYLTRANSFERASE OXT"/>
    <property type="match status" value="1"/>
</dbReference>
<evidence type="ECO:0000256" key="10">
    <source>
        <dbReference type="ARBA" id="ARBA00023034"/>
    </source>
</evidence>
<keyword evidence="6" id="KW-0479">Metal-binding</keyword>
<dbReference type="GO" id="GO:0015012">
    <property type="term" value="P:heparan sulfate proteoglycan biosynthetic process"/>
    <property type="evidence" value="ECO:0007669"/>
    <property type="project" value="TreeGrafter"/>
</dbReference>
<comment type="subcellular location">
    <subcellularLocation>
        <location evidence="2">Endoplasmic reticulum membrane</location>
        <topology evidence="2">Single-pass type II membrane protein</topology>
    </subcellularLocation>
    <subcellularLocation>
        <location evidence="1">Golgi apparatus membrane</location>
        <topology evidence="1">Single-pass type II membrane protein</topology>
    </subcellularLocation>
</comment>
<evidence type="ECO:0000256" key="6">
    <source>
        <dbReference type="ARBA" id="ARBA00022723"/>
    </source>
</evidence>
<reference evidence="15 16" key="1">
    <citation type="submission" date="2019-09" db="EMBL/GenBank/DDBJ databases">
        <title>Wenzhouxiangella sp. Genome sequencing and assembly.</title>
        <authorList>
            <person name="Zhang R."/>
        </authorList>
    </citation>
    <scope>NUCLEOTIDE SEQUENCE [LARGE SCALE GENOMIC DNA]</scope>
    <source>
        <strain evidence="15 16">W260</strain>
    </source>
</reference>
<gene>
    <name evidence="15" type="ORF">F3N42_03155</name>
</gene>
<evidence type="ECO:0000256" key="8">
    <source>
        <dbReference type="ARBA" id="ARBA00022968"/>
    </source>
</evidence>
<dbReference type="Proteomes" id="UP000325372">
    <property type="component" value="Unassembled WGS sequence"/>
</dbReference>
<evidence type="ECO:0000256" key="4">
    <source>
        <dbReference type="ARBA" id="ARBA00022679"/>
    </source>
</evidence>
<keyword evidence="12" id="KW-1015">Disulfide bond</keyword>
<protein>
    <recommendedName>
        <fullName evidence="14">Peptide O-xylosyltransferase</fullName>
    </recommendedName>
</protein>
<dbReference type="GO" id="GO:0016020">
    <property type="term" value="C:membrane"/>
    <property type="evidence" value="ECO:0007669"/>
    <property type="project" value="InterPro"/>
</dbReference>
<dbReference type="RefSeq" id="WP_150862919.1">
    <property type="nucleotide sequence ID" value="NZ_VYXP01000002.1"/>
</dbReference>
<dbReference type="PANTHER" id="PTHR46025">
    <property type="entry name" value="XYLOSYLTRANSFERASE OXT"/>
    <property type="match status" value="1"/>
</dbReference>
<organism evidence="15 16">
    <name type="scientific">Marinihelvus fidelis</name>
    <dbReference type="NCBI Taxonomy" id="2613842"/>
    <lineage>
        <taxon>Bacteria</taxon>
        <taxon>Pseudomonadati</taxon>
        <taxon>Pseudomonadota</taxon>
        <taxon>Gammaproteobacteria</taxon>
        <taxon>Chromatiales</taxon>
        <taxon>Wenzhouxiangellaceae</taxon>
        <taxon>Marinihelvus</taxon>
    </lineage>
</organism>
<evidence type="ECO:0000313" key="16">
    <source>
        <dbReference type="Proteomes" id="UP000325372"/>
    </source>
</evidence>